<feature type="domain" description="Orn/DAP/Arg decarboxylase 2 C-terminal" evidence="7">
    <location>
        <begin position="18"/>
        <end position="367"/>
    </location>
</feature>
<evidence type="ECO:0000256" key="5">
    <source>
        <dbReference type="PIRSR" id="PIRSR600183-50"/>
    </source>
</evidence>
<dbReference type="Pfam" id="PF00278">
    <property type="entry name" value="Orn_DAP_Arg_deC"/>
    <property type="match status" value="1"/>
</dbReference>
<name>A0A558AH97_9PSEU</name>
<dbReference type="GO" id="GO:0008836">
    <property type="term" value="F:diaminopimelate decarboxylase activity"/>
    <property type="evidence" value="ECO:0007669"/>
    <property type="project" value="TreeGrafter"/>
</dbReference>
<dbReference type="PROSITE" id="PS00878">
    <property type="entry name" value="ODR_DC_2_1"/>
    <property type="match status" value="1"/>
</dbReference>
<comment type="caution">
    <text evidence="9">The sequence shown here is derived from an EMBL/GenBank/DDBJ whole genome shotgun (WGS) entry which is preliminary data.</text>
</comment>
<dbReference type="PRINTS" id="PR01182">
    <property type="entry name" value="ORNDCRBXLASE"/>
</dbReference>
<reference evidence="9 10" key="1">
    <citation type="submission" date="2019-07" db="EMBL/GenBank/DDBJ databases">
        <title>New species of Amycolatopsis and Streptomyces.</title>
        <authorList>
            <person name="Duangmal K."/>
            <person name="Teo W.F.A."/>
            <person name="Lipun K."/>
        </authorList>
    </citation>
    <scope>NUCLEOTIDE SEQUENCE [LARGE SCALE GENOMIC DNA]</scope>
    <source>
        <strain evidence="9 10">JCM 30562</strain>
    </source>
</reference>
<keyword evidence="10" id="KW-1185">Reference proteome</keyword>
<dbReference type="RefSeq" id="WP_144636518.1">
    <property type="nucleotide sequence ID" value="NZ_BNAX01000009.1"/>
</dbReference>
<evidence type="ECO:0000256" key="4">
    <source>
        <dbReference type="ARBA" id="ARBA00023239"/>
    </source>
</evidence>
<proteinExistence type="inferred from homology"/>
<keyword evidence="4" id="KW-0456">Lyase</keyword>
<dbReference type="InterPro" id="IPR022653">
    <property type="entry name" value="De-COase2_pyr-phos_BS"/>
</dbReference>
<dbReference type="SUPFAM" id="SSF50621">
    <property type="entry name" value="Alanine racemase C-terminal domain-like"/>
    <property type="match status" value="1"/>
</dbReference>
<evidence type="ECO:0000313" key="10">
    <source>
        <dbReference type="Proteomes" id="UP000318578"/>
    </source>
</evidence>
<gene>
    <name evidence="9" type="ORF">FNH06_09035</name>
</gene>
<dbReference type="InterPro" id="IPR022644">
    <property type="entry name" value="De-COase2_N"/>
</dbReference>
<dbReference type="InterPro" id="IPR002433">
    <property type="entry name" value="Orn_de-COase"/>
</dbReference>
<accession>A0A558AH97</accession>
<dbReference type="InterPro" id="IPR029066">
    <property type="entry name" value="PLP-binding_barrel"/>
</dbReference>
<dbReference type="Gene3D" id="2.40.37.10">
    <property type="entry name" value="Lyase, Ornithine Decarboxylase, Chain A, domain 1"/>
    <property type="match status" value="1"/>
</dbReference>
<dbReference type="PRINTS" id="PR01179">
    <property type="entry name" value="ODADCRBXLASE"/>
</dbReference>
<comment type="cofactor">
    <cofactor evidence="1 5">
        <name>pyridoxal 5'-phosphate</name>
        <dbReference type="ChEBI" id="CHEBI:597326"/>
    </cofactor>
</comment>
<feature type="domain" description="Orn/DAP/Arg decarboxylase 2 N-terminal" evidence="8">
    <location>
        <begin position="29"/>
        <end position="277"/>
    </location>
</feature>
<dbReference type="PANTHER" id="PTHR43727">
    <property type="entry name" value="DIAMINOPIMELATE DECARBOXYLASE"/>
    <property type="match status" value="1"/>
</dbReference>
<dbReference type="OrthoDB" id="9802241at2"/>
<evidence type="ECO:0000256" key="1">
    <source>
        <dbReference type="ARBA" id="ARBA00001933"/>
    </source>
</evidence>
<dbReference type="InterPro" id="IPR000183">
    <property type="entry name" value="Orn/DAP/Arg_de-COase"/>
</dbReference>
<organism evidence="9 10">
    <name type="scientific">Amycolatopsis acidiphila</name>
    <dbReference type="NCBI Taxonomy" id="715473"/>
    <lineage>
        <taxon>Bacteria</taxon>
        <taxon>Bacillati</taxon>
        <taxon>Actinomycetota</taxon>
        <taxon>Actinomycetes</taxon>
        <taxon>Pseudonocardiales</taxon>
        <taxon>Pseudonocardiaceae</taxon>
        <taxon>Amycolatopsis</taxon>
    </lineage>
</organism>
<dbReference type="SUPFAM" id="SSF51419">
    <property type="entry name" value="PLP-binding barrel"/>
    <property type="match status" value="1"/>
</dbReference>
<sequence>MTTATQRSELVRRYRTPLYVYDLDKVLAAREDLFESLPSGVEAFYAVKANPHPELIRSLVEGERRCRAEVSSAGELAASSQGGHDPADVLYTGPAKTEDELRFALSSGVRLFSAESVTDLRCIGSSAREAGVVADCLVRINEPVVPGVSGARMTGRPSQFGMDSESFRGAVPTLEGVPGTNVVGFHFFSQSNAESEEALVAEFDHAVAAAARLEKELGRPVRMVDIGGGFACPYGRAGTRHRYPGLRAALEDTLDRHLPRWRSGGVRIAVESGRYLVGECGTLLLGVRSVKTSRGRRFVLLDGGVNTFGGLSGVGRLLPAEVAVEADRVVQRVSLAGPLCTPGDILARGAEVPDLSVGDVIAIPNAGAYGPTASLLAFLSRPAPAEVVVRDGAVVSVSRLEHRRVYENAIGKG</sequence>
<protein>
    <submittedName>
        <fullName evidence="9">Type III PLP-dependent enzyme</fullName>
    </submittedName>
</protein>
<dbReference type="AlphaFoldDB" id="A0A558AH97"/>
<dbReference type="Proteomes" id="UP000318578">
    <property type="component" value="Unassembled WGS sequence"/>
</dbReference>
<dbReference type="Pfam" id="PF02784">
    <property type="entry name" value="Orn_Arg_deC_N"/>
    <property type="match status" value="1"/>
</dbReference>
<dbReference type="Gene3D" id="3.20.20.10">
    <property type="entry name" value="Alanine racemase"/>
    <property type="match status" value="1"/>
</dbReference>
<feature type="modified residue" description="N6-(pyridoxal phosphate)lysine" evidence="5">
    <location>
        <position position="48"/>
    </location>
</feature>
<keyword evidence="3 5" id="KW-0663">Pyridoxal phosphate</keyword>
<evidence type="ECO:0000256" key="3">
    <source>
        <dbReference type="ARBA" id="ARBA00022898"/>
    </source>
</evidence>
<comment type="similarity">
    <text evidence="6">Belongs to the Orn/Lys/Arg decarboxylase class-II family.</text>
</comment>
<dbReference type="GO" id="GO:0006596">
    <property type="term" value="P:polyamine biosynthetic process"/>
    <property type="evidence" value="ECO:0007669"/>
    <property type="project" value="InterPro"/>
</dbReference>
<feature type="active site" description="Proton donor" evidence="5">
    <location>
        <position position="340"/>
    </location>
</feature>
<evidence type="ECO:0000313" key="9">
    <source>
        <dbReference type="EMBL" id="TVT23642.1"/>
    </source>
</evidence>
<keyword evidence="2" id="KW-0210">Decarboxylase</keyword>
<dbReference type="InterPro" id="IPR022643">
    <property type="entry name" value="De-COase2_C"/>
</dbReference>
<dbReference type="InterPro" id="IPR009006">
    <property type="entry name" value="Ala_racemase/Decarboxylase_C"/>
</dbReference>
<dbReference type="GO" id="GO:0009089">
    <property type="term" value="P:lysine biosynthetic process via diaminopimelate"/>
    <property type="evidence" value="ECO:0007669"/>
    <property type="project" value="TreeGrafter"/>
</dbReference>
<dbReference type="PANTHER" id="PTHR43727:SF2">
    <property type="entry name" value="GROUP IV DECARBOXYLASE"/>
    <property type="match status" value="1"/>
</dbReference>
<dbReference type="EMBL" id="VJZA01000010">
    <property type="protein sequence ID" value="TVT23642.1"/>
    <property type="molecule type" value="Genomic_DNA"/>
</dbReference>
<evidence type="ECO:0000256" key="6">
    <source>
        <dbReference type="RuleBase" id="RU003737"/>
    </source>
</evidence>
<evidence type="ECO:0000259" key="7">
    <source>
        <dbReference type="Pfam" id="PF00278"/>
    </source>
</evidence>
<evidence type="ECO:0000259" key="8">
    <source>
        <dbReference type="Pfam" id="PF02784"/>
    </source>
</evidence>
<evidence type="ECO:0000256" key="2">
    <source>
        <dbReference type="ARBA" id="ARBA00022793"/>
    </source>
</evidence>